<evidence type="ECO:0000313" key="2">
    <source>
        <dbReference type="Proteomes" id="UP000242287"/>
    </source>
</evidence>
<evidence type="ECO:0000313" key="1">
    <source>
        <dbReference type="EMBL" id="PFH46005.1"/>
    </source>
</evidence>
<dbReference type="EMBL" id="KZ302254">
    <property type="protein sequence ID" value="PFH46005.1"/>
    <property type="molecule type" value="Genomic_DNA"/>
</dbReference>
<sequence length="138" mass="15606">MARASMQVRQSIHVFFLNETTSDFALFRVQTALFENQKQVFVLSQTQTENTSLIMGHIEEDSSDSGELIVTHKVHQAPLSRFISFYRCITSVFGLMATSDPQEEKMKEFGPIGKVIQVDDYTKHLAEVYATLPTPEDG</sequence>
<keyword evidence="2" id="KW-1185">Reference proteome</keyword>
<protein>
    <submittedName>
        <fullName evidence="1">Uncharacterized protein</fullName>
    </submittedName>
</protein>
<reference evidence="1 2" key="1">
    <citation type="submission" date="2014-02" db="EMBL/GenBank/DDBJ databases">
        <title>Transposable element dynamics among asymbiotic and ectomycorrhizal Amanita fungi.</title>
        <authorList>
            <consortium name="DOE Joint Genome Institute"/>
            <person name="Hess J."/>
            <person name="Skrede I."/>
            <person name="Wolfe B."/>
            <person name="LaButti K."/>
            <person name="Ohm R.A."/>
            <person name="Grigoriev I.V."/>
            <person name="Pringle A."/>
        </authorList>
    </citation>
    <scope>NUCLEOTIDE SEQUENCE [LARGE SCALE GENOMIC DNA]</scope>
    <source>
        <strain evidence="1 2">SKay4041</strain>
    </source>
</reference>
<dbReference type="AlphaFoldDB" id="A0A2A9N6Z0"/>
<proteinExistence type="predicted"/>
<dbReference type="Proteomes" id="UP000242287">
    <property type="component" value="Unassembled WGS sequence"/>
</dbReference>
<gene>
    <name evidence="1" type="ORF">AMATHDRAFT_43847</name>
</gene>
<name>A0A2A9N6Z0_9AGAR</name>
<organism evidence="1 2">
    <name type="scientific">Amanita thiersii Skay4041</name>
    <dbReference type="NCBI Taxonomy" id="703135"/>
    <lineage>
        <taxon>Eukaryota</taxon>
        <taxon>Fungi</taxon>
        <taxon>Dikarya</taxon>
        <taxon>Basidiomycota</taxon>
        <taxon>Agaricomycotina</taxon>
        <taxon>Agaricomycetes</taxon>
        <taxon>Agaricomycetidae</taxon>
        <taxon>Agaricales</taxon>
        <taxon>Pluteineae</taxon>
        <taxon>Amanitaceae</taxon>
        <taxon>Amanita</taxon>
    </lineage>
</organism>
<accession>A0A2A9N6Z0</accession>